<evidence type="ECO:0000313" key="2">
    <source>
        <dbReference type="EMBL" id="MET3683435.1"/>
    </source>
</evidence>
<gene>
    <name evidence="2" type="ORF">ABID56_001530</name>
</gene>
<name>A0ABV2KV23_9BACI</name>
<protein>
    <submittedName>
        <fullName evidence="2">Uncharacterized protein</fullName>
    </submittedName>
</protein>
<evidence type="ECO:0000256" key="1">
    <source>
        <dbReference type="SAM" id="SignalP"/>
    </source>
</evidence>
<organism evidence="2 3">
    <name type="scientific">Alkalibacillus flavidus</name>
    <dbReference type="NCBI Taxonomy" id="546021"/>
    <lineage>
        <taxon>Bacteria</taxon>
        <taxon>Bacillati</taxon>
        <taxon>Bacillota</taxon>
        <taxon>Bacilli</taxon>
        <taxon>Bacillales</taxon>
        <taxon>Bacillaceae</taxon>
        <taxon>Alkalibacillus</taxon>
    </lineage>
</organism>
<feature type="signal peptide" evidence="1">
    <location>
        <begin position="1"/>
        <end position="25"/>
    </location>
</feature>
<dbReference type="PROSITE" id="PS51257">
    <property type="entry name" value="PROKAR_LIPOPROTEIN"/>
    <property type="match status" value="1"/>
</dbReference>
<comment type="caution">
    <text evidence="2">The sequence shown here is derived from an EMBL/GenBank/DDBJ whole genome shotgun (WGS) entry which is preliminary data.</text>
</comment>
<dbReference type="EMBL" id="JBEPMX010000006">
    <property type="protein sequence ID" value="MET3683435.1"/>
    <property type="molecule type" value="Genomic_DNA"/>
</dbReference>
<dbReference type="RefSeq" id="WP_354220013.1">
    <property type="nucleotide sequence ID" value="NZ_JBEPMX010000006.1"/>
</dbReference>
<keyword evidence="1" id="KW-0732">Signal</keyword>
<sequence>MRTNFMIVFIFLISILAGCTGEAEAPEHFLSKEEGKYSIVSVIEPEAPMPSFSEAFTAENLYVSQTFFSTSHSDLDDLDISSEDLPVFFVFDHEELVLKTDREAEVVEVLRS</sequence>
<proteinExistence type="predicted"/>
<dbReference type="Proteomes" id="UP001549167">
    <property type="component" value="Unassembled WGS sequence"/>
</dbReference>
<feature type="chain" id="PRO_5045295695" evidence="1">
    <location>
        <begin position="26"/>
        <end position="112"/>
    </location>
</feature>
<reference evidence="2 3" key="1">
    <citation type="submission" date="2024-06" db="EMBL/GenBank/DDBJ databases">
        <title>Genomic Encyclopedia of Type Strains, Phase IV (KMG-IV): sequencing the most valuable type-strain genomes for metagenomic binning, comparative biology and taxonomic classification.</title>
        <authorList>
            <person name="Goeker M."/>
        </authorList>
    </citation>
    <scope>NUCLEOTIDE SEQUENCE [LARGE SCALE GENOMIC DNA]</scope>
    <source>
        <strain evidence="2 3">DSM 23520</strain>
    </source>
</reference>
<accession>A0ABV2KV23</accession>
<evidence type="ECO:0000313" key="3">
    <source>
        <dbReference type="Proteomes" id="UP001549167"/>
    </source>
</evidence>
<keyword evidence="3" id="KW-1185">Reference proteome</keyword>